<gene>
    <name evidence="1" type="ORF">METZ01_LOCUS485479</name>
</gene>
<feature type="non-terminal residue" evidence="1">
    <location>
        <position position="105"/>
    </location>
</feature>
<dbReference type="EMBL" id="UINC01209558">
    <property type="protein sequence ID" value="SVE32625.1"/>
    <property type="molecule type" value="Genomic_DNA"/>
</dbReference>
<proteinExistence type="predicted"/>
<dbReference type="AlphaFoldDB" id="A0A383CLH5"/>
<accession>A0A383CLH5</accession>
<organism evidence="1">
    <name type="scientific">marine metagenome</name>
    <dbReference type="NCBI Taxonomy" id="408172"/>
    <lineage>
        <taxon>unclassified sequences</taxon>
        <taxon>metagenomes</taxon>
        <taxon>ecological metagenomes</taxon>
    </lineage>
</organism>
<sequence length="105" mass="12228">MRLLSILFFILLTITPIFSITGYVRYAETSWCMDNCSIYYLEDEYGEFLTWITHLENIDMLAPYINRFVELEGPDVWCVECGAIDITTIEISDDCEFPVECFADP</sequence>
<evidence type="ECO:0000313" key="1">
    <source>
        <dbReference type="EMBL" id="SVE32625.1"/>
    </source>
</evidence>
<reference evidence="1" key="1">
    <citation type="submission" date="2018-05" db="EMBL/GenBank/DDBJ databases">
        <authorList>
            <person name="Lanie J.A."/>
            <person name="Ng W.-L."/>
            <person name="Kazmierczak K.M."/>
            <person name="Andrzejewski T.M."/>
            <person name="Davidsen T.M."/>
            <person name="Wayne K.J."/>
            <person name="Tettelin H."/>
            <person name="Glass J.I."/>
            <person name="Rusch D."/>
            <person name="Podicherti R."/>
            <person name="Tsui H.-C.T."/>
            <person name="Winkler M.E."/>
        </authorList>
    </citation>
    <scope>NUCLEOTIDE SEQUENCE</scope>
</reference>
<protein>
    <submittedName>
        <fullName evidence="1">Uncharacterized protein</fullName>
    </submittedName>
</protein>
<name>A0A383CLH5_9ZZZZ</name>